<dbReference type="GO" id="GO:0032787">
    <property type="term" value="P:monocarboxylic acid metabolic process"/>
    <property type="evidence" value="ECO:0007669"/>
    <property type="project" value="UniProtKB-ARBA"/>
</dbReference>
<evidence type="ECO:0000313" key="3">
    <source>
        <dbReference type="Proteomes" id="UP001171508"/>
    </source>
</evidence>
<organism evidence="2 3">
    <name type="scientific">Aliarcobacter butzleri</name>
    <dbReference type="NCBI Taxonomy" id="28197"/>
    <lineage>
        <taxon>Bacteria</taxon>
        <taxon>Pseudomonadati</taxon>
        <taxon>Campylobacterota</taxon>
        <taxon>Epsilonproteobacteria</taxon>
        <taxon>Campylobacterales</taxon>
        <taxon>Arcobacteraceae</taxon>
        <taxon>Aliarcobacter</taxon>
    </lineage>
</organism>
<dbReference type="InterPro" id="IPR036291">
    <property type="entry name" value="NAD(P)-bd_dom_sf"/>
</dbReference>
<dbReference type="PRINTS" id="PR00081">
    <property type="entry name" value="GDHRDH"/>
</dbReference>
<dbReference type="PANTHER" id="PTHR42879">
    <property type="entry name" value="3-OXOACYL-(ACYL-CARRIER-PROTEIN) REDUCTASE"/>
    <property type="match status" value="1"/>
</dbReference>
<dbReference type="Proteomes" id="UP001171508">
    <property type="component" value="Unassembled WGS sequence"/>
</dbReference>
<dbReference type="PRINTS" id="PR00080">
    <property type="entry name" value="SDRFAMILY"/>
</dbReference>
<comment type="similarity">
    <text evidence="1">Belongs to the short-chain dehydrogenases/reductases (SDR) family.</text>
</comment>
<gene>
    <name evidence="2" type="ORF">PJV92_05150</name>
</gene>
<sequence>MVNVLITGSSRGIGKSIFIELRNKGYNCITPSRNELDISCVKSINKYINSLNISIDCLVNCAGINILGKINEIDEKDVSIMLNTNLIAPLFLIKSVSEQMKEKKYGKIINVSSIWGVRSKEFRTLYSITKFGVNGLTKSLARELGEYNILVNSIAPGYVNTEMTKKNVPIEEQEKIKETIPLKRFAEPSEIAKLVSFLLSDNNTYITGQTIIIDGGFLS</sequence>
<accession>A0AAP4PY60</accession>
<dbReference type="CDD" id="cd05233">
    <property type="entry name" value="SDR_c"/>
    <property type="match status" value="1"/>
</dbReference>
<protein>
    <submittedName>
        <fullName evidence="2">SDR family NAD(P)-dependent oxidoreductase</fullName>
    </submittedName>
</protein>
<reference evidence="2" key="1">
    <citation type="journal article" date="2023" name="Microorganisms">
        <title>Genomic Characterization of Arcobacter butzleri Strains Isolated from Various Sources in Lithuania.</title>
        <authorList>
            <person name="Uljanovas D."/>
            <person name="Golz G."/>
            <person name="Fleischmann S."/>
            <person name="Kudirkiene E."/>
            <person name="Kasetiene N."/>
            <person name="Grineviciene A."/>
            <person name="Tamuleviciene E."/>
            <person name="Aksomaitiene J."/>
            <person name="Alter T."/>
            <person name="Malakauskas M."/>
        </authorList>
    </citation>
    <scope>NUCLEOTIDE SEQUENCE</scope>
    <source>
        <strain evidence="2">H19</strain>
    </source>
</reference>
<evidence type="ECO:0000313" key="2">
    <source>
        <dbReference type="EMBL" id="MDN5132105.1"/>
    </source>
</evidence>
<dbReference type="Gene3D" id="3.40.50.720">
    <property type="entry name" value="NAD(P)-binding Rossmann-like Domain"/>
    <property type="match status" value="1"/>
</dbReference>
<reference evidence="2" key="2">
    <citation type="submission" date="2023-01" db="EMBL/GenBank/DDBJ databases">
        <authorList>
            <person name="Uljanovas D."/>
        </authorList>
    </citation>
    <scope>NUCLEOTIDE SEQUENCE</scope>
    <source>
        <strain evidence="2">H19</strain>
    </source>
</reference>
<dbReference type="InterPro" id="IPR002347">
    <property type="entry name" value="SDR_fam"/>
</dbReference>
<dbReference type="PANTHER" id="PTHR42879:SF2">
    <property type="entry name" value="3-OXOACYL-[ACYL-CARRIER-PROTEIN] REDUCTASE FABG"/>
    <property type="match status" value="1"/>
</dbReference>
<dbReference type="Pfam" id="PF13561">
    <property type="entry name" value="adh_short_C2"/>
    <property type="match status" value="1"/>
</dbReference>
<dbReference type="PROSITE" id="PS00061">
    <property type="entry name" value="ADH_SHORT"/>
    <property type="match status" value="1"/>
</dbReference>
<dbReference type="InterPro" id="IPR020904">
    <property type="entry name" value="Sc_DH/Rdtase_CS"/>
</dbReference>
<comment type="caution">
    <text evidence="2">The sequence shown here is derived from an EMBL/GenBank/DDBJ whole genome shotgun (WGS) entry which is preliminary data.</text>
</comment>
<dbReference type="InterPro" id="IPR050259">
    <property type="entry name" value="SDR"/>
</dbReference>
<dbReference type="AlphaFoldDB" id="A0AAP4PY60"/>
<dbReference type="EMBL" id="JAQJJM010000010">
    <property type="protein sequence ID" value="MDN5132105.1"/>
    <property type="molecule type" value="Genomic_DNA"/>
</dbReference>
<evidence type="ECO:0000256" key="1">
    <source>
        <dbReference type="ARBA" id="ARBA00006484"/>
    </source>
</evidence>
<dbReference type="SUPFAM" id="SSF51735">
    <property type="entry name" value="NAD(P)-binding Rossmann-fold domains"/>
    <property type="match status" value="1"/>
</dbReference>
<name>A0AAP4PY60_9BACT</name>
<proteinExistence type="inferred from homology"/>
<dbReference type="RefSeq" id="WP_175531003.1">
    <property type="nucleotide sequence ID" value="NZ_JABWGL010000010.1"/>
</dbReference>